<dbReference type="Pfam" id="PF02683">
    <property type="entry name" value="DsbD_TM"/>
    <property type="match status" value="1"/>
</dbReference>
<reference evidence="8 9" key="1">
    <citation type="journal article" date="2019" name="Int. J. Syst. Evol. Microbiol.">
        <title>The Global Catalogue of Microorganisms (GCM) 10K type strain sequencing project: providing services to taxonomists for standard genome sequencing and annotation.</title>
        <authorList>
            <consortium name="The Broad Institute Genomics Platform"/>
            <consortium name="The Broad Institute Genome Sequencing Center for Infectious Disease"/>
            <person name="Wu L."/>
            <person name="Ma J."/>
        </authorList>
    </citation>
    <scope>NUCLEOTIDE SEQUENCE [LARGE SCALE GENOMIC DNA]</scope>
    <source>
        <strain evidence="8 9">CGMCC 1.10594</strain>
    </source>
</reference>
<evidence type="ECO:0000256" key="4">
    <source>
        <dbReference type="ARBA" id="ARBA00022989"/>
    </source>
</evidence>
<evidence type="ECO:0000256" key="1">
    <source>
        <dbReference type="ARBA" id="ARBA00004141"/>
    </source>
</evidence>
<feature type="transmembrane region" description="Helical" evidence="6">
    <location>
        <begin position="73"/>
        <end position="97"/>
    </location>
</feature>
<dbReference type="AlphaFoldDB" id="A0ABD6CSE0"/>
<feature type="domain" description="Cytochrome C biogenesis protein transmembrane" evidence="7">
    <location>
        <begin position="9"/>
        <end position="178"/>
    </location>
</feature>
<organism evidence="8 9">
    <name type="scientific">Haloplanus ruber</name>
    <dbReference type="NCBI Taxonomy" id="869892"/>
    <lineage>
        <taxon>Archaea</taxon>
        <taxon>Methanobacteriati</taxon>
        <taxon>Methanobacteriota</taxon>
        <taxon>Stenosarchaea group</taxon>
        <taxon>Halobacteria</taxon>
        <taxon>Halobacteriales</taxon>
        <taxon>Haloferacaceae</taxon>
        <taxon>Haloplanus</taxon>
    </lineage>
</organism>
<evidence type="ECO:0000313" key="9">
    <source>
        <dbReference type="Proteomes" id="UP001597075"/>
    </source>
</evidence>
<name>A0ABD6CSE0_9EURY</name>
<keyword evidence="9" id="KW-1185">Reference proteome</keyword>
<dbReference type="InterPro" id="IPR003834">
    <property type="entry name" value="Cyt_c_assmbl_TM_dom"/>
</dbReference>
<dbReference type="InterPro" id="IPR051790">
    <property type="entry name" value="Cytochrome_c-biogenesis_DsbD"/>
</dbReference>
<evidence type="ECO:0000256" key="2">
    <source>
        <dbReference type="ARBA" id="ARBA00006143"/>
    </source>
</evidence>
<comment type="caution">
    <text evidence="8">The sequence shown here is derived from an EMBL/GenBank/DDBJ whole genome shotgun (WGS) entry which is preliminary data.</text>
</comment>
<dbReference type="GO" id="GO:0016020">
    <property type="term" value="C:membrane"/>
    <property type="evidence" value="ECO:0007669"/>
    <property type="project" value="UniProtKB-SubCell"/>
</dbReference>
<dbReference type="RefSeq" id="WP_256406973.1">
    <property type="nucleotide sequence ID" value="NZ_CP187151.1"/>
</dbReference>
<dbReference type="Proteomes" id="UP001597075">
    <property type="component" value="Unassembled WGS sequence"/>
</dbReference>
<feature type="transmembrane region" description="Helical" evidence="6">
    <location>
        <begin position="38"/>
        <end position="61"/>
    </location>
</feature>
<evidence type="ECO:0000256" key="5">
    <source>
        <dbReference type="ARBA" id="ARBA00023136"/>
    </source>
</evidence>
<keyword evidence="5 6" id="KW-0472">Membrane</keyword>
<gene>
    <name evidence="8" type="ORF">ACFSBJ_00215</name>
</gene>
<keyword evidence="3 6" id="KW-0812">Transmembrane</keyword>
<protein>
    <submittedName>
        <fullName evidence="8">Cytochrome c biogenesis CcdA family protein</fullName>
    </submittedName>
</protein>
<comment type="similarity">
    <text evidence="2">Belongs to the DsbD family.</text>
</comment>
<feature type="transmembrane region" description="Helical" evidence="6">
    <location>
        <begin position="158"/>
        <end position="177"/>
    </location>
</feature>
<proteinExistence type="inferred from homology"/>
<evidence type="ECO:0000256" key="6">
    <source>
        <dbReference type="SAM" id="Phobius"/>
    </source>
</evidence>
<feature type="transmembrane region" description="Helical" evidence="6">
    <location>
        <begin position="6"/>
        <end position="26"/>
    </location>
</feature>
<dbReference type="EMBL" id="JBHUDL010000003">
    <property type="protein sequence ID" value="MFD1632173.1"/>
    <property type="molecule type" value="Genomic_DNA"/>
</dbReference>
<dbReference type="PANTHER" id="PTHR31272:SF9">
    <property type="entry name" value="BLL1027 PROTEIN"/>
    <property type="match status" value="1"/>
</dbReference>
<accession>A0ABD6CSE0</accession>
<evidence type="ECO:0000256" key="3">
    <source>
        <dbReference type="ARBA" id="ARBA00022692"/>
    </source>
</evidence>
<comment type="subcellular location">
    <subcellularLocation>
        <location evidence="1">Membrane</location>
        <topology evidence="1">Multi-pass membrane protein</topology>
    </subcellularLocation>
</comment>
<evidence type="ECO:0000313" key="8">
    <source>
        <dbReference type="EMBL" id="MFD1632173.1"/>
    </source>
</evidence>
<sequence length="225" mass="22715">MAIPSPYATFAAGILTAFTPCCLPVLPPLLSGSVGHRLRPLAIVAGSVLSFTAIGVVTGYLGMLAPETLRAPAFVTVIVFGAVLADDDLHAAYAAYASRLSGRADGVAERADSGGHPLAGGVILGCLLGVLWLPCVGPILGAVLAYASTTGGVAESGLLLFSYGAGFGVPLLGVAYGSKVAGSRLRGRLPGVEHTRTVRRLAGYALLASGVGLLFELDKVLLSSL</sequence>
<evidence type="ECO:0000259" key="7">
    <source>
        <dbReference type="Pfam" id="PF02683"/>
    </source>
</evidence>
<feature type="transmembrane region" description="Helical" evidence="6">
    <location>
        <begin position="118"/>
        <end position="146"/>
    </location>
</feature>
<dbReference type="PANTHER" id="PTHR31272">
    <property type="entry name" value="CYTOCHROME C-TYPE BIOGENESIS PROTEIN HI_1454-RELATED"/>
    <property type="match status" value="1"/>
</dbReference>
<keyword evidence="4 6" id="KW-1133">Transmembrane helix</keyword>